<proteinExistence type="predicted"/>
<evidence type="ECO:0000313" key="2">
    <source>
        <dbReference type="EMBL" id="QJH94988.1"/>
    </source>
</evidence>
<evidence type="ECO:0000313" key="1">
    <source>
        <dbReference type="EMBL" id="QJA47126.1"/>
    </source>
</evidence>
<dbReference type="Gene3D" id="1.10.10.60">
    <property type="entry name" value="Homeodomain-like"/>
    <property type="match status" value="1"/>
</dbReference>
<dbReference type="AlphaFoldDB" id="A0A6H1ZGS5"/>
<accession>A0A6H1ZGS5</accession>
<dbReference type="EMBL" id="MT144610">
    <property type="protein sequence ID" value="QJH94988.1"/>
    <property type="molecule type" value="Genomic_DNA"/>
</dbReference>
<gene>
    <name evidence="1" type="ORF">TM448A00604_0021</name>
    <name evidence="2" type="ORF">TM448B00314_0048</name>
</gene>
<dbReference type="EMBL" id="MT144032">
    <property type="protein sequence ID" value="QJA47126.1"/>
    <property type="molecule type" value="Genomic_DNA"/>
</dbReference>
<name>A0A6H1ZGS5_9ZZZZ</name>
<protein>
    <submittedName>
        <fullName evidence="1">Uncharacterized protein</fullName>
    </submittedName>
</protein>
<reference evidence="1" key="1">
    <citation type="submission" date="2020-03" db="EMBL/GenBank/DDBJ databases">
        <title>The deep terrestrial virosphere.</title>
        <authorList>
            <person name="Holmfeldt K."/>
            <person name="Nilsson E."/>
            <person name="Simone D."/>
            <person name="Lopez-Fernandez M."/>
            <person name="Wu X."/>
            <person name="de Brujin I."/>
            <person name="Lundin D."/>
            <person name="Andersson A."/>
            <person name="Bertilsson S."/>
            <person name="Dopson M."/>
        </authorList>
    </citation>
    <scope>NUCLEOTIDE SEQUENCE</scope>
    <source>
        <strain evidence="1">TM448A00604</strain>
        <strain evidence="2">TM448B00314</strain>
    </source>
</reference>
<sequence length="149" mass="17348">MPGNPKGVGRPKGAKDLRPRITAKRKLVKSTPDQILGYKLRILEMLEKGEAYTLTACAEKLGVPALRVYHWSCDDKEFQEMVHLAQEVQADKLEQEFIDLPERFFIPKMMLLKAWRPMYRDNYKVDITNTKLEQMLEELKQIGQKQEGK</sequence>
<organism evidence="1">
    <name type="scientific">viral metagenome</name>
    <dbReference type="NCBI Taxonomy" id="1070528"/>
    <lineage>
        <taxon>unclassified sequences</taxon>
        <taxon>metagenomes</taxon>
        <taxon>organismal metagenomes</taxon>
    </lineage>
</organism>